<dbReference type="InterPro" id="IPR000818">
    <property type="entry name" value="TEA/ATTS_dom"/>
</dbReference>
<gene>
    <name evidence="9" type="ORF">P280DRAFT_551481</name>
</gene>
<proteinExistence type="inferred from homology"/>
<dbReference type="GO" id="GO:0000981">
    <property type="term" value="F:DNA-binding transcription factor activity, RNA polymerase II-specific"/>
    <property type="evidence" value="ECO:0007669"/>
    <property type="project" value="TreeGrafter"/>
</dbReference>
<evidence type="ECO:0000313" key="10">
    <source>
        <dbReference type="Proteomes" id="UP000799753"/>
    </source>
</evidence>
<evidence type="ECO:0000256" key="7">
    <source>
        <dbReference type="SAM" id="MobiDB-lite"/>
    </source>
</evidence>
<protein>
    <recommendedName>
        <fullName evidence="8">TEA domain-containing protein</fullName>
    </recommendedName>
</protein>
<evidence type="ECO:0000256" key="5">
    <source>
        <dbReference type="ARBA" id="ARBA00023242"/>
    </source>
</evidence>
<evidence type="ECO:0000256" key="1">
    <source>
        <dbReference type="ARBA" id="ARBA00004123"/>
    </source>
</evidence>
<dbReference type="GO" id="GO:0005667">
    <property type="term" value="C:transcription regulator complex"/>
    <property type="evidence" value="ECO:0007669"/>
    <property type="project" value="TreeGrafter"/>
</dbReference>
<dbReference type="InterPro" id="IPR050937">
    <property type="entry name" value="TEC1_TEAD_TF"/>
</dbReference>
<feature type="compositionally biased region" description="Low complexity" evidence="7">
    <location>
        <begin position="548"/>
        <end position="578"/>
    </location>
</feature>
<dbReference type="SMART" id="SM00426">
    <property type="entry name" value="TEA"/>
    <property type="match status" value="1"/>
</dbReference>
<dbReference type="Gene3D" id="6.10.20.40">
    <property type="entry name" value="TEA/ATTS domain"/>
    <property type="match status" value="1"/>
</dbReference>
<dbReference type="InterPro" id="IPR038096">
    <property type="entry name" value="TEA/ATTS_sf"/>
</dbReference>
<dbReference type="EMBL" id="MU006790">
    <property type="protein sequence ID" value="KAF2638358.1"/>
    <property type="molecule type" value="Genomic_DNA"/>
</dbReference>
<dbReference type="GO" id="GO:0000978">
    <property type="term" value="F:RNA polymerase II cis-regulatory region sequence-specific DNA binding"/>
    <property type="evidence" value="ECO:0007669"/>
    <property type="project" value="TreeGrafter"/>
</dbReference>
<feature type="region of interest" description="Disordered" evidence="7">
    <location>
        <begin position="548"/>
        <end position="586"/>
    </location>
</feature>
<dbReference type="PRINTS" id="PR00065">
    <property type="entry name" value="TEADOMAIN"/>
</dbReference>
<dbReference type="GO" id="GO:0005634">
    <property type="term" value="C:nucleus"/>
    <property type="evidence" value="ECO:0007669"/>
    <property type="project" value="UniProtKB-SubCell"/>
</dbReference>
<keyword evidence="4" id="KW-0804">Transcription</keyword>
<dbReference type="PROSITE" id="PS51088">
    <property type="entry name" value="TEA_2"/>
    <property type="match status" value="1"/>
</dbReference>
<dbReference type="AlphaFoldDB" id="A0A6A6RVW4"/>
<keyword evidence="5" id="KW-0539">Nucleus</keyword>
<dbReference type="Pfam" id="PF01285">
    <property type="entry name" value="TEA"/>
    <property type="match status" value="1"/>
</dbReference>
<evidence type="ECO:0000256" key="6">
    <source>
        <dbReference type="PROSITE-ProRule" id="PRU00505"/>
    </source>
</evidence>
<feature type="DNA-binding region" description="TEA" evidence="6">
    <location>
        <begin position="107"/>
        <end position="181"/>
    </location>
</feature>
<organism evidence="9 10">
    <name type="scientific">Massarina eburnea CBS 473.64</name>
    <dbReference type="NCBI Taxonomy" id="1395130"/>
    <lineage>
        <taxon>Eukaryota</taxon>
        <taxon>Fungi</taxon>
        <taxon>Dikarya</taxon>
        <taxon>Ascomycota</taxon>
        <taxon>Pezizomycotina</taxon>
        <taxon>Dothideomycetes</taxon>
        <taxon>Pleosporomycetidae</taxon>
        <taxon>Pleosporales</taxon>
        <taxon>Massarineae</taxon>
        <taxon>Massarinaceae</taxon>
        <taxon>Massarina</taxon>
    </lineage>
</organism>
<evidence type="ECO:0000259" key="8">
    <source>
        <dbReference type="PROSITE" id="PS51088"/>
    </source>
</evidence>
<accession>A0A6A6RVW4</accession>
<dbReference type="PANTHER" id="PTHR11834:SF0">
    <property type="entry name" value="PROTEIN SCALLOPED"/>
    <property type="match status" value="1"/>
</dbReference>
<keyword evidence="3" id="KW-0805">Transcription regulation</keyword>
<evidence type="ECO:0000256" key="3">
    <source>
        <dbReference type="ARBA" id="ARBA00023015"/>
    </source>
</evidence>
<feature type="domain" description="TEA" evidence="8">
    <location>
        <begin position="107"/>
        <end position="181"/>
    </location>
</feature>
<name>A0A6A6RVW4_9PLEO</name>
<evidence type="ECO:0000256" key="2">
    <source>
        <dbReference type="ARBA" id="ARBA00008421"/>
    </source>
</evidence>
<reference evidence="9" key="1">
    <citation type="journal article" date="2020" name="Stud. Mycol.">
        <title>101 Dothideomycetes genomes: a test case for predicting lifestyles and emergence of pathogens.</title>
        <authorList>
            <person name="Haridas S."/>
            <person name="Albert R."/>
            <person name="Binder M."/>
            <person name="Bloem J."/>
            <person name="Labutti K."/>
            <person name="Salamov A."/>
            <person name="Andreopoulos B."/>
            <person name="Baker S."/>
            <person name="Barry K."/>
            <person name="Bills G."/>
            <person name="Bluhm B."/>
            <person name="Cannon C."/>
            <person name="Castanera R."/>
            <person name="Culley D."/>
            <person name="Daum C."/>
            <person name="Ezra D."/>
            <person name="Gonzalez J."/>
            <person name="Henrissat B."/>
            <person name="Kuo A."/>
            <person name="Liang C."/>
            <person name="Lipzen A."/>
            <person name="Lutzoni F."/>
            <person name="Magnuson J."/>
            <person name="Mondo S."/>
            <person name="Nolan M."/>
            <person name="Ohm R."/>
            <person name="Pangilinan J."/>
            <person name="Park H.-J."/>
            <person name="Ramirez L."/>
            <person name="Alfaro M."/>
            <person name="Sun H."/>
            <person name="Tritt A."/>
            <person name="Yoshinaga Y."/>
            <person name="Zwiers L.-H."/>
            <person name="Turgeon B."/>
            <person name="Goodwin S."/>
            <person name="Spatafora J."/>
            <person name="Crous P."/>
            <person name="Grigoriev I."/>
        </authorList>
    </citation>
    <scope>NUCLEOTIDE SEQUENCE</scope>
    <source>
        <strain evidence="9">CBS 473.64</strain>
    </source>
</reference>
<comment type="subcellular location">
    <subcellularLocation>
        <location evidence="1">Nucleus</location>
    </subcellularLocation>
</comment>
<dbReference type="PANTHER" id="PTHR11834">
    <property type="entry name" value="TRANSCRIPTIONAL ENHANCER FACTOR TEF RELATED"/>
    <property type="match status" value="1"/>
</dbReference>
<comment type="similarity">
    <text evidence="2">Belongs to the TEC1 family.</text>
</comment>
<dbReference type="Proteomes" id="UP000799753">
    <property type="component" value="Unassembled WGS sequence"/>
</dbReference>
<dbReference type="OrthoDB" id="10006572at2759"/>
<keyword evidence="10" id="KW-1185">Reference proteome</keyword>
<evidence type="ECO:0000256" key="4">
    <source>
        <dbReference type="ARBA" id="ARBA00023163"/>
    </source>
</evidence>
<evidence type="ECO:0000313" key="9">
    <source>
        <dbReference type="EMBL" id="KAF2638358.1"/>
    </source>
</evidence>
<sequence length="777" mass="87883">MMDLQYRSCVLPSNAPALSGHDSSIPSPVLQERSVNTRKVYTEASSQWKRSVSPRLGSYFTRNRAPRLNEDKSDVEIEHELRKLMALMKQCEKYQKYRDRQPSTKKDREQFLKWPDHLEEAFFRGLIRWPPMGRRQHMLDGKLRGRNELVAHSIEWDTQEPRTRKQVSSHLQVLRNYLIDCPQVLLYMPTADLSGKKSRHGHSHFGHHRSRHASSKYDQAASSMYQEIGNSSSVALAKIQNGHGEAPYTVDDFGIFVEAGEQKQRVHRFTEIANNSWHNDINVYDTTSWHKQFPEFNFHRTDEFKSRNVIACDASIKVMTMERPAQAELSIAFDLRSKVNLAMYDSLECSTRFFDNGKTLDQHDEHEGKVKSTCTAAEYYPEHYPEQEGLLRVRFGASFWACQMQKMGNYLRKAGEEEQSTRLKYENAVRKELQYMTAAQDIYGVRDGEKKCFLTILWRFSQTRTNNELGRMTWRVVNFGLPRERRHIVKEEIVSVNTSSTLVSIPTSSSASIYPSLPLEFSQPFTHHPPPLDLDSLAIEAMASEFSNPNSASAPSLSTDYSQQSHSLPSLSHSQDLSVGTQHSQDYHDPVNDFDFNGGHVTISGCLEPAINLGNYEAYSDSQGFNALPSMVDLGHAGQHHHSDADAAAFNDLAALGVTMPPHCYATKPSWHHPSLIPHLENQAEHYSEDLMMQATGGGQVENGNVNVVGQGVLEGQLQGAGMWKLQAAFGEDTGVGAMVGLGDGRKDSLVGGKVGIEGFGFLERRDERMEERFRAY</sequence>